<dbReference type="AlphaFoldDB" id="A0A9P8UF98"/>
<evidence type="ECO:0000313" key="3">
    <source>
        <dbReference type="Proteomes" id="UP000758603"/>
    </source>
</evidence>
<organism evidence="2 3">
    <name type="scientific">Truncatella angustata</name>
    <dbReference type="NCBI Taxonomy" id="152316"/>
    <lineage>
        <taxon>Eukaryota</taxon>
        <taxon>Fungi</taxon>
        <taxon>Dikarya</taxon>
        <taxon>Ascomycota</taxon>
        <taxon>Pezizomycotina</taxon>
        <taxon>Sordariomycetes</taxon>
        <taxon>Xylariomycetidae</taxon>
        <taxon>Amphisphaeriales</taxon>
        <taxon>Sporocadaceae</taxon>
        <taxon>Truncatella</taxon>
    </lineage>
</organism>
<comment type="caution">
    <text evidence="2">The sequence shown here is derived from an EMBL/GenBank/DDBJ whole genome shotgun (WGS) entry which is preliminary data.</text>
</comment>
<reference evidence="2" key="1">
    <citation type="journal article" date="2021" name="Nat. Commun.">
        <title>Genetic determinants of endophytism in the Arabidopsis root mycobiome.</title>
        <authorList>
            <person name="Mesny F."/>
            <person name="Miyauchi S."/>
            <person name="Thiergart T."/>
            <person name="Pickel B."/>
            <person name="Atanasova L."/>
            <person name="Karlsson M."/>
            <person name="Huettel B."/>
            <person name="Barry K.W."/>
            <person name="Haridas S."/>
            <person name="Chen C."/>
            <person name="Bauer D."/>
            <person name="Andreopoulos W."/>
            <person name="Pangilinan J."/>
            <person name="LaButti K."/>
            <person name="Riley R."/>
            <person name="Lipzen A."/>
            <person name="Clum A."/>
            <person name="Drula E."/>
            <person name="Henrissat B."/>
            <person name="Kohler A."/>
            <person name="Grigoriev I.V."/>
            <person name="Martin F.M."/>
            <person name="Hacquard S."/>
        </authorList>
    </citation>
    <scope>NUCLEOTIDE SEQUENCE</scope>
    <source>
        <strain evidence="2">MPI-SDFR-AT-0073</strain>
    </source>
</reference>
<keyword evidence="3" id="KW-1185">Reference proteome</keyword>
<sequence length="342" mass="39575">MNMSTEDIVGTLATSVGKLHVDDGGVWRAIDHIYKRRPLYRVVYRGTPRMALDGDVTARLTKGSFPSDERLREYLKQHENRDSKVPTPFISVTPSLSWVMSLCSFHDDPEDRPNVRILIIDPRSLESGSCCNLKALHEYISPGGDFTRYKSEFLIWKRIPSRAIVSTWQWEDIRSNVIFGTHIPIDFPQMQNEYKTKWDLALHRRRAEKERNKGRKQFHDDLIAAICNGWDPIEQGKQSLSPLLWYVVATVHAWWAENDSKSSFEIFDRHIRPLSERDEFRDLVNACDEKTGQSVVKYSGAQANPDFWSWAHEAEQLRGKYGFWSSAIPDAVSQPKLNPRRV</sequence>
<evidence type="ECO:0000313" key="2">
    <source>
        <dbReference type="EMBL" id="KAH6648913.1"/>
    </source>
</evidence>
<name>A0A9P8UF98_9PEZI</name>
<protein>
    <recommendedName>
        <fullName evidence="1">DUF7587 domain-containing protein</fullName>
    </recommendedName>
</protein>
<dbReference type="Pfam" id="PF24494">
    <property type="entry name" value="DUF7587"/>
    <property type="match status" value="1"/>
</dbReference>
<feature type="domain" description="DUF7587" evidence="1">
    <location>
        <begin position="66"/>
        <end position="172"/>
    </location>
</feature>
<dbReference type="GeneID" id="70132451"/>
<dbReference type="OrthoDB" id="5397734at2759"/>
<accession>A0A9P8UF98</accession>
<evidence type="ECO:0000259" key="1">
    <source>
        <dbReference type="Pfam" id="PF24494"/>
    </source>
</evidence>
<dbReference type="RefSeq" id="XP_045955420.1">
    <property type="nucleotide sequence ID" value="XM_046103559.1"/>
</dbReference>
<gene>
    <name evidence="2" type="ORF">BKA67DRAFT_576279</name>
</gene>
<dbReference type="InterPro" id="IPR056009">
    <property type="entry name" value="DUF7587"/>
</dbReference>
<proteinExistence type="predicted"/>
<dbReference type="EMBL" id="JAGPXC010000007">
    <property type="protein sequence ID" value="KAH6648913.1"/>
    <property type="molecule type" value="Genomic_DNA"/>
</dbReference>
<dbReference type="Proteomes" id="UP000758603">
    <property type="component" value="Unassembled WGS sequence"/>
</dbReference>